<dbReference type="PANTHER" id="PTHR33434">
    <property type="entry name" value="DEGV DOMAIN-CONTAINING PROTEIN DR_1986-RELATED"/>
    <property type="match status" value="1"/>
</dbReference>
<proteinExistence type="predicted"/>
<organism evidence="2 3">
    <name type="scientific">Mesotoga infera</name>
    <dbReference type="NCBI Taxonomy" id="1236046"/>
    <lineage>
        <taxon>Bacteria</taxon>
        <taxon>Thermotogati</taxon>
        <taxon>Thermotogota</taxon>
        <taxon>Thermotogae</taxon>
        <taxon>Kosmotogales</taxon>
        <taxon>Kosmotogaceae</taxon>
        <taxon>Mesotoga</taxon>
    </lineage>
</organism>
<accession>A0A7Z7LGV1</accession>
<dbReference type="PANTHER" id="PTHR33434:SF2">
    <property type="entry name" value="FATTY ACID-BINDING PROTEIN TM_1468"/>
    <property type="match status" value="1"/>
</dbReference>
<keyword evidence="1" id="KW-0446">Lipid-binding</keyword>
<dbReference type="InterPro" id="IPR003797">
    <property type="entry name" value="DegV"/>
</dbReference>
<dbReference type="AlphaFoldDB" id="A0A7Z7LGV1"/>
<gene>
    <name evidence="2" type="ORF">MESINF_2201</name>
</gene>
<name>A0A7Z7LGV1_9BACT</name>
<keyword evidence="3" id="KW-1185">Reference proteome</keyword>
<dbReference type="PROSITE" id="PS51482">
    <property type="entry name" value="DEGV"/>
    <property type="match status" value="1"/>
</dbReference>
<dbReference type="InterPro" id="IPR050270">
    <property type="entry name" value="DegV_domain_contain"/>
</dbReference>
<dbReference type="NCBIfam" id="TIGR00762">
    <property type="entry name" value="DegV"/>
    <property type="match status" value="1"/>
</dbReference>
<dbReference type="InterPro" id="IPR043168">
    <property type="entry name" value="DegV_C"/>
</dbReference>
<dbReference type="SUPFAM" id="SSF82549">
    <property type="entry name" value="DAK1/DegV-like"/>
    <property type="match status" value="1"/>
</dbReference>
<dbReference type="Pfam" id="PF02645">
    <property type="entry name" value="DegV"/>
    <property type="match status" value="1"/>
</dbReference>
<dbReference type="KEGG" id="minf:MESINF_2201"/>
<dbReference type="Gene3D" id="3.30.1180.10">
    <property type="match status" value="1"/>
</dbReference>
<protein>
    <submittedName>
        <fullName evidence="2">DegV family protein</fullName>
    </submittedName>
</protein>
<dbReference type="RefSeq" id="WP_169699767.1">
    <property type="nucleotide sequence ID" value="NZ_LS974202.1"/>
</dbReference>
<dbReference type="Proteomes" id="UP000250796">
    <property type="component" value="Chromosome MESINF"/>
</dbReference>
<reference evidence="2 3" key="1">
    <citation type="submission" date="2017-01" db="EMBL/GenBank/DDBJ databases">
        <authorList>
            <person name="Erauso G."/>
        </authorList>
    </citation>
    <scope>NUCLEOTIDE SEQUENCE [LARGE SCALE GENOMIC DNA]</scope>
    <source>
        <strain evidence="2">MESINF1</strain>
    </source>
</reference>
<sequence length="286" mass="31282">MIGFICDSVVDLPEELARRDDVFVVPVMVILDGKSYREGQEIEKKTILQHLEKNFAQTSLPNPTDVLESYRSMVERGYNELLVINLSGSLSGTHNLFVTMAAQFMSENPNVHIECIDSLSLSGGAAMLVYRAFMMKERGDSLKVIASDLRKRAGKDNIVFFVLPTLKYLKESGRIGKLEAALGQILNVKPIVTIDRSGVFSQVGRTRGMRKAVEKMVEKLKSAVNGKKIFCIALYHSGDDDETMTLVSWVKEQISGLSKVLFAGELSAGILVHGGSGIIGIGALVG</sequence>
<evidence type="ECO:0000256" key="1">
    <source>
        <dbReference type="ARBA" id="ARBA00023121"/>
    </source>
</evidence>
<evidence type="ECO:0000313" key="2">
    <source>
        <dbReference type="EMBL" id="SSC13641.1"/>
    </source>
</evidence>
<dbReference type="GO" id="GO:0008289">
    <property type="term" value="F:lipid binding"/>
    <property type="evidence" value="ECO:0007669"/>
    <property type="project" value="UniProtKB-KW"/>
</dbReference>
<dbReference type="EMBL" id="LS974202">
    <property type="protein sequence ID" value="SSC13641.1"/>
    <property type="molecule type" value="Genomic_DNA"/>
</dbReference>
<evidence type="ECO:0000313" key="3">
    <source>
        <dbReference type="Proteomes" id="UP000250796"/>
    </source>
</evidence>
<dbReference type="Gene3D" id="3.40.50.10170">
    <property type="match status" value="1"/>
</dbReference>